<dbReference type="SUPFAM" id="SSF48452">
    <property type="entry name" value="TPR-like"/>
    <property type="match status" value="1"/>
</dbReference>
<keyword evidence="7" id="KW-0966">Cell projection</keyword>
<evidence type="ECO:0000256" key="3">
    <source>
        <dbReference type="ARBA" id="ARBA00022737"/>
    </source>
</evidence>
<dbReference type="InterPro" id="IPR039941">
    <property type="entry name" value="TT30"/>
</dbReference>
<proteinExistence type="inferred from homology"/>
<evidence type="ECO:0000313" key="8">
    <source>
        <dbReference type="EMBL" id="KNC47071.1"/>
    </source>
</evidence>
<dbReference type="InterPro" id="IPR011990">
    <property type="entry name" value="TPR-like_helical_dom_sf"/>
</dbReference>
<keyword evidence="3" id="KW-0677">Repeat</keyword>
<dbReference type="AlphaFoldDB" id="A0A0L0D4T3"/>
<sequence>MNVPSTALPGATAAGFRVGSNQAIPPGQYTRVIYSLVQAGEYQEVIRLLAAELQNFPDSRAALSLTAYCHVSMEAYELASAFYERLVRLHSEVEEYKLAHAQCLYKTGRFEEAQRVLLAVEDKAYAGEVLKLQACIKYDEDDVASTRAVIEQCPQDDVETLINRGCLDYKEGKFSEALAKFSDALDRGGFSGVVAYSVALCYFRLQQHDSALEWLTKIVDRAVVDHPEFPIAAIEQGLDVRVVPNSRTLHETALVQAFNLRAAILFVKGDKSSASEALRCMPPRREEDLDPVTLHNSALFNMDHDPQAGFEKFRFLLLSNPCPPETFANLLLLYCKLAFYDMAADIMTEYADMTAKCLTPELFEYIDATIIQQTAPEEAYRKFDALATSHVANLRLLIKKLQQAVNLDNFALSEALAEYDAALKAYIPVLMAQAKIYWDRENFSKVESILFQSVEFFYLDVEEDPRVKELMRRMGETALDSEPGKHVDALKYYEPIVRKHADALIDNVPAIVLANLCVSYVLDSKNQVAQEVIRRVEREEEDALKIDPSRPLYHSCVMHLVVGTLYVARSHYTFGISRIIQSFDPIERKLNADTWFYAKRCFLAAIRVLASHGALFQDETLASMLDFLEAAERVGSSIQTVISYLPEHPVDATSNVAHEARELKHILLRLANY</sequence>
<dbReference type="GO" id="GO:0120170">
    <property type="term" value="F:intraciliary transport particle B binding"/>
    <property type="evidence" value="ECO:0007669"/>
    <property type="project" value="TreeGrafter"/>
</dbReference>
<dbReference type="Proteomes" id="UP000054408">
    <property type="component" value="Unassembled WGS sequence"/>
</dbReference>
<dbReference type="OMA" id="CCKHELY"/>
<dbReference type="eggNOG" id="KOG4340">
    <property type="taxonomic scope" value="Eukaryota"/>
</dbReference>
<evidence type="ECO:0000313" key="9">
    <source>
        <dbReference type="Proteomes" id="UP000054408"/>
    </source>
</evidence>
<name>A0A0L0D4T3_THETB</name>
<comment type="similarity">
    <text evidence="2">Belongs to the TTC30/dfy-1/fleer family.</text>
</comment>
<evidence type="ECO:0000256" key="1">
    <source>
        <dbReference type="ARBA" id="ARBA00004138"/>
    </source>
</evidence>
<keyword evidence="5" id="KW-0802">TPR repeat</keyword>
<evidence type="ECO:0000256" key="6">
    <source>
        <dbReference type="ARBA" id="ARBA00023069"/>
    </source>
</evidence>
<organism evidence="8 9">
    <name type="scientific">Thecamonas trahens ATCC 50062</name>
    <dbReference type="NCBI Taxonomy" id="461836"/>
    <lineage>
        <taxon>Eukaryota</taxon>
        <taxon>Apusozoa</taxon>
        <taxon>Apusomonadida</taxon>
        <taxon>Apusomonadidae</taxon>
        <taxon>Thecamonas</taxon>
    </lineage>
</organism>
<dbReference type="STRING" id="461836.A0A0L0D4T3"/>
<dbReference type="RefSeq" id="XP_013759851.1">
    <property type="nucleotide sequence ID" value="XM_013904397.1"/>
</dbReference>
<evidence type="ECO:0000256" key="2">
    <source>
        <dbReference type="ARBA" id="ARBA00009522"/>
    </source>
</evidence>
<evidence type="ECO:0000256" key="4">
    <source>
        <dbReference type="ARBA" id="ARBA00022794"/>
    </source>
</evidence>
<dbReference type="SMART" id="SM00028">
    <property type="entry name" value="TPR"/>
    <property type="match status" value="3"/>
</dbReference>
<comment type="subcellular location">
    <subcellularLocation>
        <location evidence="1">Cell projection</location>
        <location evidence="1">Cilium</location>
    </subcellularLocation>
</comment>
<dbReference type="GeneID" id="25563095"/>
<keyword evidence="9" id="KW-1185">Reference proteome</keyword>
<reference evidence="8 9" key="1">
    <citation type="submission" date="2010-05" db="EMBL/GenBank/DDBJ databases">
        <title>The Genome Sequence of Thecamonas trahens ATCC 50062.</title>
        <authorList>
            <consortium name="The Broad Institute Genome Sequencing Platform"/>
            <person name="Russ C."/>
            <person name="Cuomo C."/>
            <person name="Shea T."/>
            <person name="Young S.K."/>
            <person name="Zeng Q."/>
            <person name="Koehrsen M."/>
            <person name="Haas B."/>
            <person name="Borodovsky M."/>
            <person name="Guigo R."/>
            <person name="Alvarado L."/>
            <person name="Berlin A."/>
            <person name="Bochicchio J."/>
            <person name="Borenstein D."/>
            <person name="Chapman S."/>
            <person name="Chen Z."/>
            <person name="Freedman E."/>
            <person name="Gellesch M."/>
            <person name="Goldberg J."/>
            <person name="Griggs A."/>
            <person name="Gujja S."/>
            <person name="Heilman E."/>
            <person name="Heiman D."/>
            <person name="Hepburn T."/>
            <person name="Howarth C."/>
            <person name="Jen D."/>
            <person name="Larson L."/>
            <person name="Mehta T."/>
            <person name="Park D."/>
            <person name="Pearson M."/>
            <person name="Roberts A."/>
            <person name="Saif S."/>
            <person name="Shenoy N."/>
            <person name="Sisk P."/>
            <person name="Stolte C."/>
            <person name="Sykes S."/>
            <person name="Thomson T."/>
            <person name="Walk T."/>
            <person name="White J."/>
            <person name="Yandava C."/>
            <person name="Burger G."/>
            <person name="Gray M.W."/>
            <person name="Holland P.W.H."/>
            <person name="King N."/>
            <person name="Lang F.B.F."/>
            <person name="Roger A.J."/>
            <person name="Ruiz-Trillo I."/>
            <person name="Lander E."/>
            <person name="Nusbaum C."/>
        </authorList>
    </citation>
    <scope>NUCLEOTIDE SEQUENCE [LARGE SCALE GENOMIC DNA]</scope>
    <source>
        <strain evidence="8 9">ATCC 50062</strain>
    </source>
</reference>
<dbReference type="OrthoDB" id="10249577at2759"/>
<dbReference type="GO" id="GO:0042073">
    <property type="term" value="P:intraciliary transport"/>
    <property type="evidence" value="ECO:0007669"/>
    <property type="project" value="TreeGrafter"/>
</dbReference>
<dbReference type="InterPro" id="IPR019734">
    <property type="entry name" value="TPR_rpt"/>
</dbReference>
<evidence type="ECO:0000256" key="5">
    <source>
        <dbReference type="ARBA" id="ARBA00022803"/>
    </source>
</evidence>
<dbReference type="GO" id="GO:0005879">
    <property type="term" value="C:axonemal microtubule"/>
    <property type="evidence" value="ECO:0007669"/>
    <property type="project" value="TreeGrafter"/>
</dbReference>
<keyword evidence="6" id="KW-0969">Cilium</keyword>
<dbReference type="Gene3D" id="1.25.40.10">
    <property type="entry name" value="Tetratricopeptide repeat domain"/>
    <property type="match status" value="3"/>
</dbReference>
<dbReference type="PANTHER" id="PTHR20931">
    <property type="entry name" value="TETRATRICOPEPTIDE REPEAT PROTEIN 30"/>
    <property type="match status" value="1"/>
</dbReference>
<dbReference type="Pfam" id="PF13432">
    <property type="entry name" value="TPR_16"/>
    <property type="match status" value="2"/>
</dbReference>
<evidence type="ECO:0000256" key="7">
    <source>
        <dbReference type="ARBA" id="ARBA00023273"/>
    </source>
</evidence>
<accession>A0A0L0D4T3</accession>
<dbReference type="EMBL" id="GL349445">
    <property type="protein sequence ID" value="KNC47071.1"/>
    <property type="molecule type" value="Genomic_DNA"/>
</dbReference>
<keyword evidence="4" id="KW-0970">Cilium biogenesis/degradation</keyword>
<protein>
    <submittedName>
        <fullName evidence="8">Flagellar associated protein</fullName>
    </submittedName>
</protein>
<keyword evidence="8" id="KW-0282">Flagellum</keyword>
<gene>
    <name evidence="8" type="ORF">AMSG_03495</name>
</gene>
<dbReference type="GO" id="GO:0030992">
    <property type="term" value="C:intraciliary transport particle B"/>
    <property type="evidence" value="ECO:0007669"/>
    <property type="project" value="TreeGrafter"/>
</dbReference>
<dbReference type="PANTHER" id="PTHR20931:SF0">
    <property type="entry name" value="TETRATRICOPEPTIDE REPEAT PROTEIN 30"/>
    <property type="match status" value="1"/>
</dbReference>